<dbReference type="Gramene" id="OGLUM03G16390.1">
    <property type="protein sequence ID" value="OGLUM03G16390.1"/>
    <property type="gene ID" value="OGLUM03G16390"/>
</dbReference>
<reference evidence="2" key="2">
    <citation type="submission" date="2018-05" db="EMBL/GenBank/DDBJ databases">
        <title>OgluRS3 (Oryza glumaepatula Reference Sequence Version 3).</title>
        <authorList>
            <person name="Zhang J."/>
            <person name="Kudrna D."/>
            <person name="Lee S."/>
            <person name="Talag J."/>
            <person name="Welchert J."/>
            <person name="Wing R.A."/>
        </authorList>
    </citation>
    <scope>NUCLEOTIDE SEQUENCE [LARGE SCALE GENOMIC DNA]</scope>
</reference>
<protein>
    <submittedName>
        <fullName evidence="2">Uncharacterized protein</fullName>
    </submittedName>
</protein>
<dbReference type="STRING" id="40148.A0A0D9Z6T1"/>
<organism evidence="2">
    <name type="scientific">Oryza glumipatula</name>
    <dbReference type="NCBI Taxonomy" id="40148"/>
    <lineage>
        <taxon>Eukaryota</taxon>
        <taxon>Viridiplantae</taxon>
        <taxon>Streptophyta</taxon>
        <taxon>Embryophyta</taxon>
        <taxon>Tracheophyta</taxon>
        <taxon>Spermatophyta</taxon>
        <taxon>Magnoliopsida</taxon>
        <taxon>Liliopsida</taxon>
        <taxon>Poales</taxon>
        <taxon>Poaceae</taxon>
        <taxon>BOP clade</taxon>
        <taxon>Oryzoideae</taxon>
        <taxon>Oryzeae</taxon>
        <taxon>Oryzinae</taxon>
        <taxon>Oryza</taxon>
    </lineage>
</organism>
<feature type="region of interest" description="Disordered" evidence="1">
    <location>
        <begin position="1"/>
        <end position="50"/>
    </location>
</feature>
<dbReference type="Proteomes" id="UP000026961">
    <property type="component" value="Chromosome 3"/>
</dbReference>
<accession>A0A0D9Z6T1</accession>
<proteinExistence type="predicted"/>
<evidence type="ECO:0000256" key="1">
    <source>
        <dbReference type="SAM" id="MobiDB-lite"/>
    </source>
</evidence>
<evidence type="ECO:0000313" key="2">
    <source>
        <dbReference type="EnsemblPlants" id="OGLUM03G16390.1"/>
    </source>
</evidence>
<dbReference type="HOGENOM" id="CLU_1580978_0_0_1"/>
<keyword evidence="3" id="KW-1185">Reference proteome</keyword>
<reference evidence="2" key="1">
    <citation type="submission" date="2015-04" db="UniProtKB">
        <authorList>
            <consortium name="EnsemblPlants"/>
        </authorList>
    </citation>
    <scope>IDENTIFICATION</scope>
</reference>
<dbReference type="EnsemblPlants" id="OGLUM03G16390.1">
    <property type="protein sequence ID" value="OGLUM03G16390.1"/>
    <property type="gene ID" value="OGLUM03G16390"/>
</dbReference>
<name>A0A0D9Z6T1_9ORYZ</name>
<sequence length="169" mass="18368">MASPAASTPSASRRNPITGKKMSSTNTRGKEKGGRAPGLFDAAGPGPSHKTTLKGTQLITTKLSLPKFKKLLQDLTPDQQQLVRDNGFGTLLELKGSHIPRVTATMLAENFDTSSRTMKLQDNVSFKLDQYTVERILGIPMGELPIPHNSSKLALHQQLTSLYLLSIKT</sequence>
<evidence type="ECO:0000313" key="3">
    <source>
        <dbReference type="Proteomes" id="UP000026961"/>
    </source>
</evidence>
<dbReference type="AlphaFoldDB" id="A0A0D9Z6T1"/>
<feature type="compositionally biased region" description="Low complexity" evidence="1">
    <location>
        <begin position="1"/>
        <end position="12"/>
    </location>
</feature>